<dbReference type="AlphaFoldDB" id="A0AAE0P3M7"/>
<dbReference type="EMBL" id="JAULSW010000001">
    <property type="protein sequence ID" value="KAK3392704.1"/>
    <property type="molecule type" value="Genomic_DNA"/>
</dbReference>
<name>A0AAE0P3M7_9PEZI</name>
<dbReference type="PANTHER" id="PTHR42085:SF2">
    <property type="entry name" value="F-BOX DOMAIN-CONTAINING PROTEIN"/>
    <property type="match status" value="1"/>
</dbReference>
<evidence type="ECO:0000313" key="2">
    <source>
        <dbReference type="EMBL" id="KAK3392704.1"/>
    </source>
</evidence>
<keyword evidence="3" id="KW-1185">Reference proteome</keyword>
<dbReference type="InterPro" id="IPR038883">
    <property type="entry name" value="AN11006-like"/>
</dbReference>
<sequence length="326" mass="36042">MARRLVVKGLPRASRGLVSRPTPIPSSTTTTPASSALPSAYASEAEGNPDDDVSQIPIGALTLADDSAELPVVKKPKLKKKQPFRFMELPSELRIKVYAYHFDGGGSVIDLDSDNYKLYHKKLAILRTCRTIYNEATHIFYSIHAVRIFPTTPGRHFKTKKPLLARLNTRQRRCLTSLELRLGPGWSQPPRGWVVNPALGLADCTSVRRLTVYAEVDPSDAMYNGWRRSDGFYEGFCQDLLDGVLAEMPFLDRVYFDGFPGVKQSGPMVRGLIQVALAKQKKICWGPERGWTDFPDDGSDDPSNAATKRSGKTIQLGTNAAVTVMA</sequence>
<reference evidence="2" key="2">
    <citation type="submission" date="2023-06" db="EMBL/GenBank/DDBJ databases">
        <authorList>
            <consortium name="Lawrence Berkeley National Laboratory"/>
            <person name="Haridas S."/>
            <person name="Hensen N."/>
            <person name="Bonometti L."/>
            <person name="Westerberg I."/>
            <person name="Brannstrom I.O."/>
            <person name="Guillou S."/>
            <person name="Cros-Aarteil S."/>
            <person name="Calhoun S."/>
            <person name="Kuo A."/>
            <person name="Mondo S."/>
            <person name="Pangilinan J."/>
            <person name="Riley R."/>
            <person name="LaButti K."/>
            <person name="Andreopoulos B."/>
            <person name="Lipzen A."/>
            <person name="Chen C."/>
            <person name="Yanf M."/>
            <person name="Daum C."/>
            <person name="Ng V."/>
            <person name="Clum A."/>
            <person name="Steindorff A."/>
            <person name="Ohm R."/>
            <person name="Martin F."/>
            <person name="Silar P."/>
            <person name="Natvig D."/>
            <person name="Lalanne C."/>
            <person name="Gautier V."/>
            <person name="Ament-velasquez S.L."/>
            <person name="Kruys A."/>
            <person name="Hutchinson M.I."/>
            <person name="Powell A.J."/>
            <person name="Barry K."/>
            <person name="Miller A.N."/>
            <person name="Grigoriev I.V."/>
            <person name="Debuchy R."/>
            <person name="Gladieux P."/>
            <person name="Thoren M.H."/>
            <person name="Johannesson H."/>
        </authorList>
    </citation>
    <scope>NUCLEOTIDE SEQUENCE</scope>
    <source>
        <strain evidence="2">CBS 232.78</strain>
    </source>
</reference>
<feature type="compositionally biased region" description="Low complexity" evidence="1">
    <location>
        <begin position="19"/>
        <end position="45"/>
    </location>
</feature>
<feature type="compositionally biased region" description="Polar residues" evidence="1">
    <location>
        <begin position="301"/>
        <end position="310"/>
    </location>
</feature>
<evidence type="ECO:0000313" key="3">
    <source>
        <dbReference type="Proteomes" id="UP001285441"/>
    </source>
</evidence>
<reference evidence="2" key="1">
    <citation type="journal article" date="2023" name="Mol. Phylogenet. Evol.">
        <title>Genome-scale phylogeny and comparative genomics of the fungal order Sordariales.</title>
        <authorList>
            <person name="Hensen N."/>
            <person name="Bonometti L."/>
            <person name="Westerberg I."/>
            <person name="Brannstrom I.O."/>
            <person name="Guillou S."/>
            <person name="Cros-Aarteil S."/>
            <person name="Calhoun S."/>
            <person name="Haridas S."/>
            <person name="Kuo A."/>
            <person name="Mondo S."/>
            <person name="Pangilinan J."/>
            <person name="Riley R."/>
            <person name="LaButti K."/>
            <person name="Andreopoulos B."/>
            <person name="Lipzen A."/>
            <person name="Chen C."/>
            <person name="Yan M."/>
            <person name="Daum C."/>
            <person name="Ng V."/>
            <person name="Clum A."/>
            <person name="Steindorff A."/>
            <person name="Ohm R.A."/>
            <person name="Martin F."/>
            <person name="Silar P."/>
            <person name="Natvig D.O."/>
            <person name="Lalanne C."/>
            <person name="Gautier V."/>
            <person name="Ament-Velasquez S.L."/>
            <person name="Kruys A."/>
            <person name="Hutchinson M.I."/>
            <person name="Powell A.J."/>
            <person name="Barry K."/>
            <person name="Miller A.N."/>
            <person name="Grigoriev I.V."/>
            <person name="Debuchy R."/>
            <person name="Gladieux P."/>
            <person name="Hiltunen Thoren M."/>
            <person name="Johannesson H."/>
        </authorList>
    </citation>
    <scope>NUCLEOTIDE SEQUENCE</scope>
    <source>
        <strain evidence="2">CBS 232.78</strain>
    </source>
</reference>
<proteinExistence type="predicted"/>
<protein>
    <submittedName>
        <fullName evidence="2">Uncharacterized protein</fullName>
    </submittedName>
</protein>
<feature type="region of interest" description="Disordered" evidence="1">
    <location>
        <begin position="16"/>
        <end position="51"/>
    </location>
</feature>
<comment type="caution">
    <text evidence="2">The sequence shown here is derived from an EMBL/GenBank/DDBJ whole genome shotgun (WGS) entry which is preliminary data.</text>
</comment>
<evidence type="ECO:0000256" key="1">
    <source>
        <dbReference type="SAM" id="MobiDB-lite"/>
    </source>
</evidence>
<feature type="region of interest" description="Disordered" evidence="1">
    <location>
        <begin position="290"/>
        <end position="310"/>
    </location>
</feature>
<accession>A0AAE0P3M7</accession>
<gene>
    <name evidence="2" type="ORF">B0H63DRAFT_268</name>
</gene>
<dbReference type="Proteomes" id="UP001285441">
    <property type="component" value="Unassembled WGS sequence"/>
</dbReference>
<organism evidence="2 3">
    <name type="scientific">Podospora didyma</name>
    <dbReference type="NCBI Taxonomy" id="330526"/>
    <lineage>
        <taxon>Eukaryota</taxon>
        <taxon>Fungi</taxon>
        <taxon>Dikarya</taxon>
        <taxon>Ascomycota</taxon>
        <taxon>Pezizomycotina</taxon>
        <taxon>Sordariomycetes</taxon>
        <taxon>Sordariomycetidae</taxon>
        <taxon>Sordariales</taxon>
        <taxon>Podosporaceae</taxon>
        <taxon>Podospora</taxon>
    </lineage>
</organism>
<dbReference type="PANTHER" id="PTHR42085">
    <property type="entry name" value="F-BOX DOMAIN-CONTAINING PROTEIN"/>
    <property type="match status" value="1"/>
</dbReference>